<dbReference type="AlphaFoldDB" id="A0AA88JCV9"/>
<evidence type="ECO:0000313" key="1">
    <source>
        <dbReference type="EMBL" id="GMN67506.1"/>
    </source>
</evidence>
<dbReference type="Proteomes" id="UP001187192">
    <property type="component" value="Unassembled WGS sequence"/>
</dbReference>
<proteinExistence type="predicted"/>
<name>A0AA88JCV9_FICCA</name>
<comment type="caution">
    <text evidence="1">The sequence shown here is derived from an EMBL/GenBank/DDBJ whole genome shotgun (WGS) entry which is preliminary data.</text>
</comment>
<organism evidence="1 2">
    <name type="scientific">Ficus carica</name>
    <name type="common">Common fig</name>
    <dbReference type="NCBI Taxonomy" id="3494"/>
    <lineage>
        <taxon>Eukaryota</taxon>
        <taxon>Viridiplantae</taxon>
        <taxon>Streptophyta</taxon>
        <taxon>Embryophyta</taxon>
        <taxon>Tracheophyta</taxon>
        <taxon>Spermatophyta</taxon>
        <taxon>Magnoliopsida</taxon>
        <taxon>eudicotyledons</taxon>
        <taxon>Gunneridae</taxon>
        <taxon>Pentapetalae</taxon>
        <taxon>rosids</taxon>
        <taxon>fabids</taxon>
        <taxon>Rosales</taxon>
        <taxon>Moraceae</taxon>
        <taxon>Ficeae</taxon>
        <taxon>Ficus</taxon>
    </lineage>
</organism>
<evidence type="ECO:0000313" key="2">
    <source>
        <dbReference type="Proteomes" id="UP001187192"/>
    </source>
</evidence>
<protein>
    <submittedName>
        <fullName evidence="1">Uncharacterized protein</fullName>
    </submittedName>
</protein>
<accession>A0AA88JCV9</accession>
<sequence>MSIPHFTVAVPSFHSIASSIVGRLLTYSMNISNELMPRNTKGLNKILVQDLVEEPVGGSQGKERKVLGSKLEKSIPNPRGRKMNSKPKNCQVRVDPDQFYGKPILRPLEAELGSNLQLQSELKQQNLEHSIPGNLIPRTVRALQTLALSGSCALLVRSLQFKWWAMRTMRRVKSGVGYHYA</sequence>
<dbReference type="EMBL" id="BTGU01000463">
    <property type="protein sequence ID" value="GMN67506.1"/>
    <property type="molecule type" value="Genomic_DNA"/>
</dbReference>
<gene>
    <name evidence="1" type="ORF">TIFTF001_036567</name>
</gene>
<reference evidence="1" key="1">
    <citation type="submission" date="2023-07" db="EMBL/GenBank/DDBJ databases">
        <title>draft genome sequence of fig (Ficus carica).</title>
        <authorList>
            <person name="Takahashi T."/>
            <person name="Nishimura K."/>
        </authorList>
    </citation>
    <scope>NUCLEOTIDE SEQUENCE</scope>
</reference>
<keyword evidence="2" id="KW-1185">Reference proteome</keyword>